<gene>
    <name evidence="10" type="ORF">DEM25_006260</name>
</gene>
<reference evidence="10 11" key="1">
    <citation type="journal article" date="2018" name="Int. J. Syst. Bacteriol.">
        <title>Oceaniradius stylonemae gen. nov., sp. nov., isolated from a red alga, Stylonema cornu-cervi.</title>
        <authorList>
            <person name="Jeong S."/>
        </authorList>
    </citation>
    <scope>NUCLEOTIDE SEQUENCE [LARGE SCALE GENOMIC DNA]</scope>
    <source>
        <strain evidence="10 11">StC1</strain>
    </source>
</reference>
<dbReference type="InterPro" id="IPR000577">
    <property type="entry name" value="Carb_kinase_FGGY"/>
</dbReference>
<dbReference type="PANTHER" id="PTHR10196">
    <property type="entry name" value="SUGAR KINASE"/>
    <property type="match status" value="1"/>
</dbReference>
<evidence type="ECO:0000313" key="10">
    <source>
        <dbReference type="EMBL" id="RKF07404.1"/>
    </source>
</evidence>
<dbReference type="InterPro" id="IPR018484">
    <property type="entry name" value="FGGY_N"/>
</dbReference>
<dbReference type="Pfam" id="PF02782">
    <property type="entry name" value="FGGY_C"/>
    <property type="match status" value="1"/>
</dbReference>
<evidence type="ECO:0000259" key="8">
    <source>
        <dbReference type="Pfam" id="PF00370"/>
    </source>
</evidence>
<sequence length="484" mass="50818">MRILAVDQGTTSTRGILFDQDGRSQTVFSREHRQSYPQPGWVEHDPGELLDNVRACFEAAAAAGGVTAAGIANQGESCLAWDADDGTPVGPVIVWQDSRTAGDIARLKADGAEAMTLARAGLPLDPYFSASKLGWIVRNNAHAQELAASGRLRLGTTDAFFRDRLTGRFETDVATASRTSLLNLDTCQWDDELCALFGVPIDLLPKITPTSGALGTVVSGSVGTSLTASIVDQQAALYGHRCRQPGDVKITFGTGAFALTVASAERPPSQGGLLPTIAWQKAGAPPVYALDGGVYTVSAAINWARSVGLFEDFDEIAAFSGPTAAERGLYFVPALAGLACPHWDRDARGSWLGLSLDTTRQDMVRAVLEGIAFRMAEVIDAMNALQPISAPITIDGGMSANAHFAQFLTDTLARGVRVSDEPELSALGVAMQAAEAAGTAIDRPPQGRTLTPAPQSAMLREGFASARQAVQTFGAALTAQTAAS</sequence>
<dbReference type="InterPro" id="IPR018485">
    <property type="entry name" value="FGGY_C"/>
</dbReference>
<dbReference type="EMBL" id="QFWV02000004">
    <property type="protein sequence ID" value="RKF07404.1"/>
    <property type="molecule type" value="Genomic_DNA"/>
</dbReference>
<protein>
    <recommendedName>
        <fullName evidence="6">ATP:glycerol 3-phosphotransferase</fullName>
    </recommendedName>
</protein>
<feature type="domain" description="Carbohydrate kinase FGGY N-terminal" evidence="8">
    <location>
        <begin position="3"/>
        <end position="220"/>
    </location>
</feature>
<dbReference type="AlphaFoldDB" id="A0A3A8AL56"/>
<evidence type="ECO:0000313" key="11">
    <source>
        <dbReference type="Proteomes" id="UP000246132"/>
    </source>
</evidence>
<evidence type="ECO:0000259" key="9">
    <source>
        <dbReference type="Pfam" id="PF02782"/>
    </source>
</evidence>
<dbReference type="OrthoDB" id="9805576at2"/>
<dbReference type="InterPro" id="IPR043129">
    <property type="entry name" value="ATPase_NBD"/>
</dbReference>
<dbReference type="GO" id="GO:0005524">
    <property type="term" value="F:ATP binding"/>
    <property type="evidence" value="ECO:0007669"/>
    <property type="project" value="UniProtKB-KW"/>
</dbReference>
<dbReference type="Proteomes" id="UP000246132">
    <property type="component" value="Unassembled WGS sequence"/>
</dbReference>
<keyword evidence="2 7" id="KW-0808">Transferase</keyword>
<keyword evidence="4 7" id="KW-0418">Kinase</keyword>
<evidence type="ECO:0000256" key="1">
    <source>
        <dbReference type="ARBA" id="ARBA00009156"/>
    </source>
</evidence>
<comment type="caution">
    <text evidence="10">The sequence shown here is derived from an EMBL/GenBank/DDBJ whole genome shotgun (WGS) entry which is preliminary data.</text>
</comment>
<keyword evidence="5" id="KW-0067">ATP-binding</keyword>
<dbReference type="Pfam" id="PF00370">
    <property type="entry name" value="FGGY_N"/>
    <property type="match status" value="1"/>
</dbReference>
<dbReference type="GO" id="GO:0019563">
    <property type="term" value="P:glycerol catabolic process"/>
    <property type="evidence" value="ECO:0007669"/>
    <property type="project" value="TreeGrafter"/>
</dbReference>
<keyword evidence="11" id="KW-1185">Reference proteome</keyword>
<comment type="similarity">
    <text evidence="1 7">Belongs to the FGGY kinase family.</text>
</comment>
<dbReference type="PIRSF" id="PIRSF000538">
    <property type="entry name" value="GlpK"/>
    <property type="match status" value="1"/>
</dbReference>
<evidence type="ECO:0000256" key="3">
    <source>
        <dbReference type="ARBA" id="ARBA00022741"/>
    </source>
</evidence>
<dbReference type="GO" id="GO:0005829">
    <property type="term" value="C:cytosol"/>
    <property type="evidence" value="ECO:0007669"/>
    <property type="project" value="TreeGrafter"/>
</dbReference>
<evidence type="ECO:0000256" key="6">
    <source>
        <dbReference type="ARBA" id="ARBA00043149"/>
    </source>
</evidence>
<dbReference type="Gene3D" id="3.30.420.40">
    <property type="match status" value="2"/>
</dbReference>
<evidence type="ECO:0000256" key="2">
    <source>
        <dbReference type="ARBA" id="ARBA00022679"/>
    </source>
</evidence>
<feature type="domain" description="Carbohydrate kinase FGGY C-terminal" evidence="9">
    <location>
        <begin position="249"/>
        <end position="436"/>
    </location>
</feature>
<dbReference type="InterPro" id="IPR018483">
    <property type="entry name" value="Carb_kinase_FGGY_CS"/>
</dbReference>
<keyword evidence="3" id="KW-0547">Nucleotide-binding</keyword>
<accession>A0A3A8AL56</accession>
<dbReference type="GO" id="GO:0004370">
    <property type="term" value="F:glycerol kinase activity"/>
    <property type="evidence" value="ECO:0007669"/>
    <property type="project" value="TreeGrafter"/>
</dbReference>
<name>A0A3A8AL56_9HYPH</name>
<organism evidence="10 11">
    <name type="scientific">Oceaniradius stylonematis</name>
    <dbReference type="NCBI Taxonomy" id="2184161"/>
    <lineage>
        <taxon>Bacteria</taxon>
        <taxon>Pseudomonadati</taxon>
        <taxon>Pseudomonadota</taxon>
        <taxon>Alphaproteobacteria</taxon>
        <taxon>Hyphomicrobiales</taxon>
        <taxon>Ahrensiaceae</taxon>
        <taxon>Oceaniradius</taxon>
    </lineage>
</organism>
<dbReference type="SUPFAM" id="SSF53067">
    <property type="entry name" value="Actin-like ATPase domain"/>
    <property type="match status" value="2"/>
</dbReference>
<evidence type="ECO:0000256" key="7">
    <source>
        <dbReference type="RuleBase" id="RU003733"/>
    </source>
</evidence>
<evidence type="ECO:0000256" key="5">
    <source>
        <dbReference type="ARBA" id="ARBA00022840"/>
    </source>
</evidence>
<proteinExistence type="inferred from homology"/>
<dbReference type="RefSeq" id="WP_109768884.1">
    <property type="nucleotide sequence ID" value="NZ_JASHJV010000008.1"/>
</dbReference>
<evidence type="ECO:0000256" key="4">
    <source>
        <dbReference type="ARBA" id="ARBA00022777"/>
    </source>
</evidence>
<dbReference type="PROSITE" id="PS00445">
    <property type="entry name" value="FGGY_KINASES_2"/>
    <property type="match status" value="1"/>
</dbReference>
<dbReference type="PANTHER" id="PTHR10196:SF69">
    <property type="entry name" value="GLYCEROL KINASE"/>
    <property type="match status" value="1"/>
</dbReference>